<sequence>MTKRPTRSTAPPTAEELRERLDGESKTADDDTALRA</sequence>
<evidence type="ECO:0000313" key="3">
    <source>
        <dbReference type="Proteomes" id="UP000486351"/>
    </source>
</evidence>
<organism evidence="2 3">
    <name type="scientific">Phytophthora fragariae</name>
    <dbReference type="NCBI Taxonomy" id="53985"/>
    <lineage>
        <taxon>Eukaryota</taxon>
        <taxon>Sar</taxon>
        <taxon>Stramenopiles</taxon>
        <taxon>Oomycota</taxon>
        <taxon>Peronosporomycetes</taxon>
        <taxon>Peronosporales</taxon>
        <taxon>Peronosporaceae</taxon>
        <taxon>Phytophthora</taxon>
    </lineage>
</organism>
<gene>
    <name evidence="2" type="ORF">PF008_g4435</name>
</gene>
<proteinExistence type="predicted"/>
<protein>
    <submittedName>
        <fullName evidence="2">Uncharacterized protein</fullName>
    </submittedName>
</protein>
<feature type="compositionally biased region" description="Basic and acidic residues" evidence="1">
    <location>
        <begin position="15"/>
        <end position="36"/>
    </location>
</feature>
<dbReference type="EMBL" id="QXFY01000151">
    <property type="protein sequence ID" value="KAE9354651.1"/>
    <property type="molecule type" value="Genomic_DNA"/>
</dbReference>
<evidence type="ECO:0000313" key="2">
    <source>
        <dbReference type="EMBL" id="KAE9354651.1"/>
    </source>
</evidence>
<reference evidence="2 3" key="1">
    <citation type="submission" date="2018-09" db="EMBL/GenBank/DDBJ databases">
        <title>Genomic investigation of the strawberry pathogen Phytophthora fragariae indicates pathogenicity is determined by transcriptional variation in three key races.</title>
        <authorList>
            <person name="Adams T.M."/>
            <person name="Armitage A.D."/>
            <person name="Sobczyk M.K."/>
            <person name="Bates H.J."/>
            <person name="Dunwell J.M."/>
            <person name="Nellist C.F."/>
            <person name="Harrison R.J."/>
        </authorList>
    </citation>
    <scope>NUCLEOTIDE SEQUENCE [LARGE SCALE GENOMIC DNA]</scope>
    <source>
        <strain evidence="2 3">NOV-77</strain>
    </source>
</reference>
<name>A0A6G0SC08_9STRA</name>
<dbReference type="AlphaFoldDB" id="A0A6G0SC08"/>
<feature type="region of interest" description="Disordered" evidence="1">
    <location>
        <begin position="1"/>
        <end position="36"/>
    </location>
</feature>
<dbReference type="Proteomes" id="UP000486351">
    <property type="component" value="Unassembled WGS sequence"/>
</dbReference>
<accession>A0A6G0SC08</accession>
<evidence type="ECO:0000256" key="1">
    <source>
        <dbReference type="SAM" id="MobiDB-lite"/>
    </source>
</evidence>
<comment type="caution">
    <text evidence="2">The sequence shown here is derived from an EMBL/GenBank/DDBJ whole genome shotgun (WGS) entry which is preliminary data.</text>
</comment>